<feature type="domain" description="RNA polymerase sigma-70 region 4" evidence="7">
    <location>
        <begin position="217"/>
        <end position="264"/>
    </location>
</feature>
<dbReference type="GO" id="GO:0003677">
    <property type="term" value="F:DNA binding"/>
    <property type="evidence" value="ECO:0007669"/>
    <property type="project" value="UniProtKB-KW"/>
</dbReference>
<dbReference type="Gene3D" id="1.20.140.160">
    <property type="match status" value="1"/>
</dbReference>
<organism evidence="8 9">
    <name type="scientific">Nocardioides bruguierae</name>
    <dbReference type="NCBI Taxonomy" id="2945102"/>
    <lineage>
        <taxon>Bacteria</taxon>
        <taxon>Bacillati</taxon>
        <taxon>Actinomycetota</taxon>
        <taxon>Actinomycetes</taxon>
        <taxon>Propionibacteriales</taxon>
        <taxon>Nocardioidaceae</taxon>
        <taxon>Nocardioides</taxon>
    </lineage>
</organism>
<dbReference type="GO" id="GO:0016987">
    <property type="term" value="F:sigma factor activity"/>
    <property type="evidence" value="ECO:0007669"/>
    <property type="project" value="UniProtKB-KW"/>
</dbReference>
<dbReference type="Gene3D" id="1.20.120.1810">
    <property type="match status" value="1"/>
</dbReference>
<dbReference type="InterPro" id="IPR013325">
    <property type="entry name" value="RNA_pol_sigma_r2"/>
</dbReference>
<sequence length="284" mass="31667">MIHTTDPHLGPPAHDDHDRPVRPSDQRTATLLADWHGLTMVPDEHTRRVREEVVRLNMPMARSLASRYRHKGVATDDLEQVAYLALVHAVDRYDVRGGHPFPAFAVPTIRGELRRYFRDNGWTIRPPRSVQQAHGRLVRSGRSWDRVTSNQVDTAAHDLDTTSATVTDAMTAGSAYHADSLDRRFEGEDGEGGQRDLGTGVDETADLVDRLTLEDEIARLSHSDQDLLVMRFVEDRTQSQIGDALGVSQVQVSRRLAHVLDVLRSRLGEFHEPATVASRTPGAA</sequence>
<dbReference type="Pfam" id="PF04542">
    <property type="entry name" value="Sigma70_r2"/>
    <property type="match status" value="1"/>
</dbReference>
<accession>A0A9X2D9D9</accession>
<dbReference type="NCBIfam" id="TIGR02937">
    <property type="entry name" value="sigma70-ECF"/>
    <property type="match status" value="1"/>
</dbReference>
<evidence type="ECO:0000259" key="6">
    <source>
        <dbReference type="Pfam" id="PF04542"/>
    </source>
</evidence>
<protein>
    <submittedName>
        <fullName evidence="8">Sigma-70 family RNA polymerase sigma factor</fullName>
    </submittedName>
</protein>
<dbReference type="CDD" id="cd06171">
    <property type="entry name" value="Sigma70_r4"/>
    <property type="match status" value="1"/>
</dbReference>
<dbReference type="RefSeq" id="WP_250827897.1">
    <property type="nucleotide sequence ID" value="NZ_JAMOIL010000018.1"/>
</dbReference>
<gene>
    <name evidence="8" type="ORF">M8330_14335</name>
</gene>
<keyword evidence="9" id="KW-1185">Reference proteome</keyword>
<keyword evidence="1" id="KW-0805">Transcription regulation</keyword>
<dbReference type="SUPFAM" id="SSF88946">
    <property type="entry name" value="Sigma2 domain of RNA polymerase sigma factors"/>
    <property type="match status" value="1"/>
</dbReference>
<feature type="compositionally biased region" description="Basic and acidic residues" evidence="5">
    <location>
        <begin position="13"/>
        <end position="24"/>
    </location>
</feature>
<comment type="caution">
    <text evidence="8">The sequence shown here is derived from an EMBL/GenBank/DDBJ whole genome shotgun (WGS) entry which is preliminary data.</text>
</comment>
<keyword evidence="2" id="KW-0731">Sigma factor</keyword>
<dbReference type="PANTHER" id="PTHR30385:SF4">
    <property type="entry name" value="RNA POLYMERASE SIGMA-E FACTOR"/>
    <property type="match status" value="1"/>
</dbReference>
<dbReference type="Pfam" id="PF04545">
    <property type="entry name" value="Sigma70_r4"/>
    <property type="match status" value="1"/>
</dbReference>
<dbReference type="SUPFAM" id="SSF88659">
    <property type="entry name" value="Sigma3 and sigma4 domains of RNA polymerase sigma factors"/>
    <property type="match status" value="1"/>
</dbReference>
<evidence type="ECO:0000313" key="9">
    <source>
        <dbReference type="Proteomes" id="UP001139485"/>
    </source>
</evidence>
<keyword evidence="4" id="KW-0804">Transcription</keyword>
<evidence type="ECO:0000256" key="5">
    <source>
        <dbReference type="SAM" id="MobiDB-lite"/>
    </source>
</evidence>
<dbReference type="PANTHER" id="PTHR30385">
    <property type="entry name" value="SIGMA FACTOR F FLAGELLAR"/>
    <property type="match status" value="1"/>
</dbReference>
<dbReference type="InterPro" id="IPR007627">
    <property type="entry name" value="RNA_pol_sigma70_r2"/>
</dbReference>
<dbReference type="EMBL" id="JAMOIL010000018">
    <property type="protein sequence ID" value="MCM0621469.1"/>
    <property type="molecule type" value="Genomic_DNA"/>
</dbReference>
<evidence type="ECO:0000256" key="2">
    <source>
        <dbReference type="ARBA" id="ARBA00023082"/>
    </source>
</evidence>
<feature type="region of interest" description="Disordered" evidence="5">
    <location>
        <begin position="1"/>
        <end position="24"/>
    </location>
</feature>
<evidence type="ECO:0000259" key="7">
    <source>
        <dbReference type="Pfam" id="PF04545"/>
    </source>
</evidence>
<dbReference type="InterPro" id="IPR007630">
    <property type="entry name" value="RNA_pol_sigma70_r4"/>
</dbReference>
<name>A0A9X2D9D9_9ACTN</name>
<evidence type="ECO:0000313" key="8">
    <source>
        <dbReference type="EMBL" id="MCM0621469.1"/>
    </source>
</evidence>
<dbReference type="InterPro" id="IPR013324">
    <property type="entry name" value="RNA_pol_sigma_r3/r4-like"/>
</dbReference>
<evidence type="ECO:0000256" key="3">
    <source>
        <dbReference type="ARBA" id="ARBA00023125"/>
    </source>
</evidence>
<proteinExistence type="predicted"/>
<dbReference type="Proteomes" id="UP001139485">
    <property type="component" value="Unassembled WGS sequence"/>
</dbReference>
<feature type="domain" description="RNA polymerase sigma-70 region 2" evidence="6">
    <location>
        <begin position="54"/>
        <end position="123"/>
    </location>
</feature>
<reference evidence="8" key="1">
    <citation type="submission" date="2022-05" db="EMBL/GenBank/DDBJ databases">
        <authorList>
            <person name="Tuo L."/>
        </authorList>
    </citation>
    <scope>NUCLEOTIDE SEQUENCE</scope>
    <source>
        <strain evidence="8">BSK12Z-4</strain>
    </source>
</reference>
<evidence type="ECO:0000256" key="1">
    <source>
        <dbReference type="ARBA" id="ARBA00023015"/>
    </source>
</evidence>
<dbReference type="GO" id="GO:0006352">
    <property type="term" value="P:DNA-templated transcription initiation"/>
    <property type="evidence" value="ECO:0007669"/>
    <property type="project" value="InterPro"/>
</dbReference>
<dbReference type="AlphaFoldDB" id="A0A9X2D9D9"/>
<evidence type="ECO:0000256" key="4">
    <source>
        <dbReference type="ARBA" id="ARBA00023163"/>
    </source>
</evidence>
<keyword evidence="3" id="KW-0238">DNA-binding</keyword>
<dbReference type="InterPro" id="IPR014284">
    <property type="entry name" value="RNA_pol_sigma-70_dom"/>
</dbReference>